<feature type="transmembrane region" description="Helical" evidence="2">
    <location>
        <begin position="132"/>
        <end position="154"/>
    </location>
</feature>
<name>A0A8J3EWR6_9BIFI</name>
<protein>
    <submittedName>
        <fullName evidence="3">Uncharacterized protein</fullName>
    </submittedName>
</protein>
<gene>
    <name evidence="3" type="ORF">GCM10007377_10320</name>
</gene>
<sequence>MSEPNNQQQGNNVPPYPPVQEGSVPPAYPSMPVQDMSAPNMPNQGMPDQRIPGSSIPNQSMPYQGALNQGMPYQGMPAYTPIMLPYDVLPPEPLPQRNMQESGYYLPSGRRTPGPGPYILPMRVGATRRRRTFIIVLCFVLAAILMLSGLALAVTSGSSSDTANTGELDRSSATVLQFDPPTY</sequence>
<keyword evidence="4" id="KW-1185">Reference proteome</keyword>
<reference evidence="3" key="1">
    <citation type="journal article" date="2014" name="Int. J. Syst. Evol. Microbiol.">
        <title>Complete genome sequence of Corynebacterium casei LMG S-19264T (=DSM 44701T), isolated from a smear-ripened cheese.</title>
        <authorList>
            <consortium name="US DOE Joint Genome Institute (JGI-PGF)"/>
            <person name="Walter F."/>
            <person name="Albersmeier A."/>
            <person name="Kalinowski J."/>
            <person name="Ruckert C."/>
        </authorList>
    </citation>
    <scope>NUCLEOTIDE SEQUENCE</scope>
    <source>
        <strain evidence="3">CCM 8606</strain>
    </source>
</reference>
<feature type="region of interest" description="Disordered" evidence="1">
    <location>
        <begin position="1"/>
        <end position="45"/>
    </location>
</feature>
<evidence type="ECO:0000256" key="2">
    <source>
        <dbReference type="SAM" id="Phobius"/>
    </source>
</evidence>
<keyword evidence="2" id="KW-0472">Membrane</keyword>
<evidence type="ECO:0000256" key="1">
    <source>
        <dbReference type="SAM" id="MobiDB-lite"/>
    </source>
</evidence>
<comment type="caution">
    <text evidence="3">The sequence shown here is derived from an EMBL/GenBank/DDBJ whole genome shotgun (WGS) entry which is preliminary data.</text>
</comment>
<evidence type="ECO:0000313" key="3">
    <source>
        <dbReference type="EMBL" id="GGI14315.1"/>
    </source>
</evidence>
<dbReference type="Proteomes" id="UP000619536">
    <property type="component" value="Unassembled WGS sequence"/>
</dbReference>
<organism evidence="3 4">
    <name type="scientific">Galliscardovia ingluviei</name>
    <dbReference type="NCBI Taxonomy" id="1769422"/>
    <lineage>
        <taxon>Bacteria</taxon>
        <taxon>Bacillati</taxon>
        <taxon>Actinomycetota</taxon>
        <taxon>Actinomycetes</taxon>
        <taxon>Bifidobacteriales</taxon>
        <taxon>Bifidobacteriaceae</taxon>
        <taxon>Galliscardovia</taxon>
    </lineage>
</organism>
<keyword evidence="2" id="KW-0812">Transmembrane</keyword>
<feature type="compositionally biased region" description="Low complexity" evidence="1">
    <location>
        <begin position="1"/>
        <end position="13"/>
    </location>
</feature>
<proteinExistence type="predicted"/>
<dbReference type="EMBL" id="BMDH01000002">
    <property type="protein sequence ID" value="GGI14315.1"/>
    <property type="molecule type" value="Genomic_DNA"/>
</dbReference>
<reference evidence="3" key="2">
    <citation type="submission" date="2020-09" db="EMBL/GenBank/DDBJ databases">
        <authorList>
            <person name="Sun Q."/>
            <person name="Sedlacek I."/>
        </authorList>
    </citation>
    <scope>NUCLEOTIDE SEQUENCE</scope>
    <source>
        <strain evidence="3">CCM 8606</strain>
    </source>
</reference>
<keyword evidence="2" id="KW-1133">Transmembrane helix</keyword>
<feature type="region of interest" description="Disordered" evidence="1">
    <location>
        <begin position="158"/>
        <end position="183"/>
    </location>
</feature>
<dbReference type="AlphaFoldDB" id="A0A8J3EWR6"/>
<evidence type="ECO:0000313" key="4">
    <source>
        <dbReference type="Proteomes" id="UP000619536"/>
    </source>
</evidence>
<accession>A0A8J3EWR6</accession>
<feature type="compositionally biased region" description="Polar residues" evidence="1">
    <location>
        <begin position="158"/>
        <end position="175"/>
    </location>
</feature>
<dbReference type="RefSeq" id="WP_188355191.1">
    <property type="nucleotide sequence ID" value="NZ_BMDH01000002.1"/>
</dbReference>